<dbReference type="Gene3D" id="3.40.50.1820">
    <property type="entry name" value="alpha/beta hydrolase"/>
    <property type="match status" value="1"/>
</dbReference>
<dbReference type="AlphaFoldDB" id="A0A845HBI1"/>
<dbReference type="InterPro" id="IPR029058">
    <property type="entry name" value="AB_hydrolase_fold"/>
</dbReference>
<name>A0A845HBI1_9BURK</name>
<proteinExistence type="predicted"/>
<reference evidence="3 4" key="1">
    <citation type="submission" date="2019-12" db="EMBL/GenBank/DDBJ databases">
        <title>Novel species isolated from a subtropical stream in China.</title>
        <authorList>
            <person name="Lu H."/>
        </authorList>
    </citation>
    <scope>NUCLEOTIDE SEQUENCE [LARGE SCALE GENOMIC DNA]</scope>
    <source>
        <strain evidence="3 4">FT107W</strain>
    </source>
</reference>
<dbReference type="InterPro" id="IPR050955">
    <property type="entry name" value="Plant_Biomass_Hydrol_Est"/>
</dbReference>
<feature type="signal peptide" evidence="2">
    <location>
        <begin position="1"/>
        <end position="19"/>
    </location>
</feature>
<keyword evidence="1 2" id="KW-0732">Signal</keyword>
<dbReference type="Pfam" id="PF00756">
    <property type="entry name" value="Esterase"/>
    <property type="match status" value="1"/>
</dbReference>
<dbReference type="EMBL" id="WWCV01000006">
    <property type="protein sequence ID" value="MYN16111.1"/>
    <property type="molecule type" value="Genomic_DNA"/>
</dbReference>
<keyword evidence="4" id="KW-1185">Reference proteome</keyword>
<gene>
    <name evidence="3" type="ORF">GTP81_05045</name>
</gene>
<dbReference type="SUPFAM" id="SSF53474">
    <property type="entry name" value="alpha/beta-Hydrolases"/>
    <property type="match status" value="1"/>
</dbReference>
<organism evidence="3 4">
    <name type="scientific">Duganella vulcania</name>
    <dbReference type="NCBI Taxonomy" id="2692166"/>
    <lineage>
        <taxon>Bacteria</taxon>
        <taxon>Pseudomonadati</taxon>
        <taxon>Pseudomonadota</taxon>
        <taxon>Betaproteobacteria</taxon>
        <taxon>Burkholderiales</taxon>
        <taxon>Oxalobacteraceae</taxon>
        <taxon>Telluria group</taxon>
        <taxon>Duganella</taxon>
    </lineage>
</organism>
<dbReference type="PANTHER" id="PTHR43037">
    <property type="entry name" value="UNNAMED PRODUCT-RELATED"/>
    <property type="match status" value="1"/>
</dbReference>
<dbReference type="InterPro" id="IPR000801">
    <property type="entry name" value="Esterase-like"/>
</dbReference>
<dbReference type="Proteomes" id="UP000484875">
    <property type="component" value="Unassembled WGS sequence"/>
</dbReference>
<evidence type="ECO:0000313" key="3">
    <source>
        <dbReference type="EMBL" id="MYN16111.1"/>
    </source>
</evidence>
<dbReference type="RefSeq" id="WP_161088862.1">
    <property type="nucleotide sequence ID" value="NZ_WWCV01000006.1"/>
</dbReference>
<evidence type="ECO:0000313" key="4">
    <source>
        <dbReference type="Proteomes" id="UP000484875"/>
    </source>
</evidence>
<comment type="caution">
    <text evidence="3">The sequence shown here is derived from an EMBL/GenBank/DDBJ whole genome shotgun (WGS) entry which is preliminary data.</text>
</comment>
<evidence type="ECO:0000256" key="2">
    <source>
        <dbReference type="SAM" id="SignalP"/>
    </source>
</evidence>
<dbReference type="PANTHER" id="PTHR43037:SF1">
    <property type="entry name" value="BLL1128 PROTEIN"/>
    <property type="match status" value="1"/>
</dbReference>
<feature type="chain" id="PRO_5032935172" evidence="2">
    <location>
        <begin position="20"/>
        <end position="292"/>
    </location>
</feature>
<evidence type="ECO:0000256" key="1">
    <source>
        <dbReference type="ARBA" id="ARBA00022729"/>
    </source>
</evidence>
<protein>
    <submittedName>
        <fullName evidence="3">Prolyl oligopeptidase family serine peptidase</fullName>
    </submittedName>
</protein>
<sequence length="292" mass="31864">MKILISLVLLASAAFPALAQVQSLVHKEEKRRYLVYTPPSYAGLPQKAFPVVFNFHGSGMTMAEQMLYTQMNRAADRHQFIVVYPMGVKQDWNVGFGMSYVDGPDDIGFTEALLAKLKQDYRIDSRRVYATGLSRGGFFTLRIAAELPHLFAAVASVGGPMPEPVIRHPAKPGRVGVLLVHGTADQVVAYAGKPGGYLSAEDSYSYWLKQNGMGAAGASRCVIDSDASDGTDVAWLEQGNGQQSVALATVREGGHTWPGADPFNVGLPLGKTTRDMDANEVIWNFFDKHRRL</sequence>
<accession>A0A845HBI1</accession>